<dbReference type="CTD" id="36341280"/>
<dbReference type="OMA" id="MADQDEN"/>
<dbReference type="GO" id="GO:0045505">
    <property type="term" value="F:dynein intermediate chain binding"/>
    <property type="evidence" value="ECO:0007669"/>
    <property type="project" value="TreeGrafter"/>
</dbReference>
<dbReference type="GO" id="GO:0003341">
    <property type="term" value="P:cilium movement"/>
    <property type="evidence" value="ECO:0007669"/>
    <property type="project" value="TreeGrafter"/>
</dbReference>
<dbReference type="RefSeq" id="XP_024350734.1">
    <property type="nucleotide sequence ID" value="XM_024494814.1"/>
</dbReference>
<gene>
    <name evidence="2" type="ORF">EGR_05565</name>
</gene>
<evidence type="ECO:0000259" key="1">
    <source>
        <dbReference type="Pfam" id="PF25757"/>
    </source>
</evidence>
<dbReference type="STRING" id="6210.W6UEQ4"/>
<dbReference type="Gene3D" id="1.25.10.10">
    <property type="entry name" value="Leucine-rich Repeat Variant"/>
    <property type="match status" value="1"/>
</dbReference>
<dbReference type="GO" id="GO:0036158">
    <property type="term" value="P:outer dynein arm assembly"/>
    <property type="evidence" value="ECO:0007669"/>
    <property type="project" value="TreeGrafter"/>
</dbReference>
<reference evidence="2 3" key="1">
    <citation type="journal article" date="2013" name="Nat. Genet.">
        <title>The genome of the hydatid tapeworm Echinococcus granulosus.</title>
        <authorList>
            <person name="Zheng H."/>
            <person name="Zhang W."/>
            <person name="Zhang L."/>
            <person name="Zhang Z."/>
            <person name="Li J."/>
            <person name="Lu G."/>
            <person name="Zhu Y."/>
            <person name="Wang Y."/>
            <person name="Huang Y."/>
            <person name="Liu J."/>
            <person name="Kang H."/>
            <person name="Chen J."/>
            <person name="Wang L."/>
            <person name="Chen A."/>
            <person name="Yu S."/>
            <person name="Gao Z."/>
            <person name="Jin L."/>
            <person name="Gu W."/>
            <person name="Wang Z."/>
            <person name="Zhao L."/>
            <person name="Shi B."/>
            <person name="Wen H."/>
            <person name="Lin R."/>
            <person name="Jones M.K."/>
            <person name="Brejova B."/>
            <person name="Vinar T."/>
            <person name="Zhao G."/>
            <person name="McManus D.P."/>
            <person name="Chen Z."/>
            <person name="Zhou Y."/>
            <person name="Wang S."/>
        </authorList>
    </citation>
    <scope>NUCLEOTIDE SEQUENCE [LARGE SCALE GENOMIC DNA]</scope>
</reference>
<dbReference type="GeneID" id="36341280"/>
<feature type="domain" description="Dynein axonemal assembly factor 5 TPR repeats" evidence="1">
    <location>
        <begin position="15"/>
        <end position="298"/>
    </location>
</feature>
<dbReference type="PANTHER" id="PTHR16216:SF2">
    <property type="entry name" value="DYNEIN AXONEMAL ASSEMBLY FACTOR 5"/>
    <property type="match status" value="1"/>
</dbReference>
<dbReference type="Proteomes" id="UP000019149">
    <property type="component" value="Unassembled WGS sequence"/>
</dbReference>
<name>W6UEQ4_ECHGR</name>
<accession>W6UEQ4</accession>
<comment type="caution">
    <text evidence="2">The sequence shown here is derived from an EMBL/GenBank/DDBJ whole genome shotgun (WGS) entry which is preliminary data.</text>
</comment>
<dbReference type="Pfam" id="PF25757">
    <property type="entry name" value="TPR_DNAAF5"/>
    <property type="match status" value="1"/>
</dbReference>
<dbReference type="AlphaFoldDB" id="W6UEQ4"/>
<dbReference type="GO" id="GO:0005737">
    <property type="term" value="C:cytoplasm"/>
    <property type="evidence" value="ECO:0007669"/>
    <property type="project" value="TreeGrafter"/>
</dbReference>
<sequence length="434" mass="49507">MVFLVSESSRIITLLASGSKIKRKESLTAIERDCDENIQYASIEEIKSYCSWIIPHLVNLVSDPVESYREGSLRILSKLCEYVYTSDCFIPHITQILVKRLTIKESLEESEEVRLCSLKLLKSILQKLQNGSSCVDDYCLILSHSLRDSFHEAKVLSCDILRVLAKKFPSLFYHSAETVLKPLLNNVVHQQHKVRVATVEAIGVVFEYCNGKFVDYTIAPLTQRLFDPSIAVRKAVIQVVGEWLLNLMDRYSYHSKLVPLILSGYIDECEEIRDEATALWDDVGLKFQKENEEDLKDKIDFDPGKQSHYPSNQTRPNFVLSFSFSNQVVLSPTRNSFSVIILLNLFHELQRCLSTNFWVISGSSNSISSGIFLEPRPTLHLVSCDPIALVFNLFALFQFLNEDIHRIIADLQNNFLSFSDGCFFSIQLINGLLE</sequence>
<protein>
    <submittedName>
        <fullName evidence="2">HEAT repeat-containing protein 2</fullName>
    </submittedName>
</protein>
<organism evidence="2 3">
    <name type="scientific">Echinococcus granulosus</name>
    <name type="common">Hydatid tapeworm</name>
    <dbReference type="NCBI Taxonomy" id="6210"/>
    <lineage>
        <taxon>Eukaryota</taxon>
        <taxon>Metazoa</taxon>
        <taxon>Spiralia</taxon>
        <taxon>Lophotrochozoa</taxon>
        <taxon>Platyhelminthes</taxon>
        <taxon>Cestoda</taxon>
        <taxon>Eucestoda</taxon>
        <taxon>Cyclophyllidea</taxon>
        <taxon>Taeniidae</taxon>
        <taxon>Echinococcus</taxon>
        <taxon>Echinococcus granulosus group</taxon>
    </lineage>
</organism>
<dbReference type="EMBL" id="APAU02000042">
    <property type="protein sequence ID" value="EUB59538.1"/>
    <property type="molecule type" value="Genomic_DNA"/>
</dbReference>
<dbReference type="GO" id="GO:0036159">
    <property type="term" value="P:inner dynein arm assembly"/>
    <property type="evidence" value="ECO:0007669"/>
    <property type="project" value="TreeGrafter"/>
</dbReference>
<dbReference type="SUPFAM" id="SSF48371">
    <property type="entry name" value="ARM repeat"/>
    <property type="match status" value="1"/>
</dbReference>
<dbReference type="InterPro" id="IPR057978">
    <property type="entry name" value="TPR_DAAF5"/>
</dbReference>
<dbReference type="InterPro" id="IPR016024">
    <property type="entry name" value="ARM-type_fold"/>
</dbReference>
<evidence type="ECO:0000313" key="2">
    <source>
        <dbReference type="EMBL" id="EUB59538.1"/>
    </source>
</evidence>
<proteinExistence type="predicted"/>
<keyword evidence="3" id="KW-1185">Reference proteome</keyword>
<dbReference type="InterPro" id="IPR011989">
    <property type="entry name" value="ARM-like"/>
</dbReference>
<evidence type="ECO:0000313" key="3">
    <source>
        <dbReference type="Proteomes" id="UP000019149"/>
    </source>
</evidence>
<dbReference type="InterPro" id="IPR052623">
    <property type="entry name" value="DAAF5"/>
</dbReference>
<dbReference type="PANTHER" id="PTHR16216">
    <property type="entry name" value="DYNEIN ASSEMBLY FACTOR 5, AXONEMAL"/>
    <property type="match status" value="1"/>
</dbReference>
<dbReference type="KEGG" id="egl:EGR_05565"/>
<dbReference type="OrthoDB" id="413572at2759"/>